<dbReference type="RefSeq" id="WP_115226754.1">
    <property type="nucleotide sequence ID" value="NZ_CAWOLO010000005.1"/>
</dbReference>
<accession>A0A377Q6H4</accession>
<dbReference type="AlphaFoldDB" id="A0A377Q6H4"/>
<dbReference type="SUPFAM" id="SSF55729">
    <property type="entry name" value="Acyl-CoA N-acyltransferases (Nat)"/>
    <property type="match status" value="1"/>
</dbReference>
<evidence type="ECO:0000313" key="5">
    <source>
        <dbReference type="EMBL" id="TCU87100.1"/>
    </source>
</evidence>
<dbReference type="Pfam" id="PF00583">
    <property type="entry name" value="Acetyltransf_1"/>
    <property type="match status" value="1"/>
</dbReference>
<keyword evidence="2" id="KW-0012">Acyltransferase</keyword>
<proteinExistence type="predicted"/>
<evidence type="ECO:0000313" key="4">
    <source>
        <dbReference type="EMBL" id="STQ90432.1"/>
    </source>
</evidence>
<dbReference type="PANTHER" id="PTHR43420">
    <property type="entry name" value="ACETYLTRANSFERASE"/>
    <property type="match status" value="1"/>
</dbReference>
<evidence type="ECO:0000313" key="6">
    <source>
        <dbReference type="Proteomes" id="UP000255108"/>
    </source>
</evidence>
<keyword evidence="7" id="KW-1185">Reference proteome</keyword>
<evidence type="ECO:0000259" key="3">
    <source>
        <dbReference type="PROSITE" id="PS51186"/>
    </source>
</evidence>
<organism evidence="4 6">
    <name type="scientific">Iodobacter fluviatilis</name>
    <dbReference type="NCBI Taxonomy" id="537"/>
    <lineage>
        <taxon>Bacteria</taxon>
        <taxon>Pseudomonadati</taxon>
        <taxon>Pseudomonadota</taxon>
        <taxon>Betaproteobacteria</taxon>
        <taxon>Neisseriales</taxon>
        <taxon>Chitinibacteraceae</taxon>
        <taxon>Iodobacter</taxon>
    </lineage>
</organism>
<dbReference type="EMBL" id="UGHR01000001">
    <property type="protein sequence ID" value="STQ90432.1"/>
    <property type="molecule type" value="Genomic_DNA"/>
</dbReference>
<name>A0A377Q6H4_9NEIS</name>
<evidence type="ECO:0000256" key="2">
    <source>
        <dbReference type="ARBA" id="ARBA00023315"/>
    </source>
</evidence>
<dbReference type="Proteomes" id="UP000295794">
    <property type="component" value="Unassembled WGS sequence"/>
</dbReference>
<keyword evidence="1 4" id="KW-0808">Transferase</keyword>
<sequence>MLEIIQADLSHPQHAEAVVYLLNQYALDPMGGHEALSPFAQANLITELKKRSTVHIVLAFSDGAPAALAICIEGFSTFACQPLLNIHDFAVHPDFRGQGLSKRMMAKVEEMARGLGCCKITLEVLEGNTPAYSLYKAYGFVNFELDPKLGHAAMMQLKLV</sequence>
<gene>
    <name evidence="5" type="ORF">EV682_105225</name>
    <name evidence="4" type="ORF">NCTC11159_01496</name>
</gene>
<reference evidence="5 7" key="2">
    <citation type="submission" date="2019-03" db="EMBL/GenBank/DDBJ databases">
        <title>Genomic Encyclopedia of Type Strains, Phase IV (KMG-IV): sequencing the most valuable type-strain genomes for metagenomic binning, comparative biology and taxonomic classification.</title>
        <authorList>
            <person name="Goeker M."/>
        </authorList>
    </citation>
    <scope>NUCLEOTIDE SEQUENCE [LARGE SCALE GENOMIC DNA]</scope>
    <source>
        <strain evidence="5 7">DSM 3764</strain>
    </source>
</reference>
<dbReference type="GO" id="GO:0016747">
    <property type="term" value="F:acyltransferase activity, transferring groups other than amino-acyl groups"/>
    <property type="evidence" value="ECO:0007669"/>
    <property type="project" value="InterPro"/>
</dbReference>
<evidence type="ECO:0000313" key="7">
    <source>
        <dbReference type="Proteomes" id="UP000295794"/>
    </source>
</evidence>
<dbReference type="PROSITE" id="PS51186">
    <property type="entry name" value="GNAT"/>
    <property type="match status" value="1"/>
</dbReference>
<protein>
    <submittedName>
        <fullName evidence="5">Acetyltransferase (GNAT) family protein</fullName>
    </submittedName>
    <submittedName>
        <fullName evidence="4">Putative acetyltransferase</fullName>
    </submittedName>
</protein>
<dbReference type="EMBL" id="SMBT01000005">
    <property type="protein sequence ID" value="TCU87100.1"/>
    <property type="molecule type" value="Genomic_DNA"/>
</dbReference>
<reference evidence="4 6" key="1">
    <citation type="submission" date="2018-06" db="EMBL/GenBank/DDBJ databases">
        <authorList>
            <consortium name="Pathogen Informatics"/>
            <person name="Doyle S."/>
        </authorList>
    </citation>
    <scope>NUCLEOTIDE SEQUENCE [LARGE SCALE GENOMIC DNA]</scope>
    <source>
        <strain evidence="4 6">NCTC11159</strain>
    </source>
</reference>
<dbReference type="PANTHER" id="PTHR43420:SF12">
    <property type="entry name" value="N-ACETYLTRANSFERASE DOMAIN-CONTAINING PROTEIN"/>
    <property type="match status" value="1"/>
</dbReference>
<evidence type="ECO:0000256" key="1">
    <source>
        <dbReference type="ARBA" id="ARBA00022679"/>
    </source>
</evidence>
<dbReference type="CDD" id="cd04301">
    <property type="entry name" value="NAT_SF"/>
    <property type="match status" value="1"/>
</dbReference>
<dbReference type="Proteomes" id="UP000255108">
    <property type="component" value="Unassembled WGS sequence"/>
</dbReference>
<dbReference type="Gene3D" id="3.40.630.30">
    <property type="match status" value="1"/>
</dbReference>
<dbReference type="InterPro" id="IPR016181">
    <property type="entry name" value="Acyl_CoA_acyltransferase"/>
</dbReference>
<feature type="domain" description="N-acetyltransferase" evidence="3">
    <location>
        <begin position="1"/>
        <end position="160"/>
    </location>
</feature>
<dbReference type="InterPro" id="IPR000182">
    <property type="entry name" value="GNAT_dom"/>
</dbReference>
<dbReference type="OrthoDB" id="9799601at2"/>
<dbReference type="InterPro" id="IPR050680">
    <property type="entry name" value="YpeA/RimI_acetyltransf"/>
</dbReference>